<accession>A0ABT9HK05</accession>
<protein>
    <submittedName>
        <fullName evidence="2">Uncharacterized protein</fullName>
    </submittedName>
</protein>
<organism evidence="2 3">
    <name type="scientific">Psychrobacter faecalis</name>
    <dbReference type="NCBI Taxonomy" id="180588"/>
    <lineage>
        <taxon>Bacteria</taxon>
        <taxon>Pseudomonadati</taxon>
        <taxon>Pseudomonadota</taxon>
        <taxon>Gammaproteobacteria</taxon>
        <taxon>Moraxellales</taxon>
        <taxon>Moraxellaceae</taxon>
        <taxon>Psychrobacter</taxon>
    </lineage>
</organism>
<feature type="transmembrane region" description="Helical" evidence="1">
    <location>
        <begin position="191"/>
        <end position="212"/>
    </location>
</feature>
<reference evidence="2 3" key="1">
    <citation type="submission" date="2023-08" db="EMBL/GenBank/DDBJ databases">
        <authorList>
            <person name="Kumar R."/>
        </authorList>
    </citation>
    <scope>NUCLEOTIDE SEQUENCE [LARGE SCALE GENOMIC DNA]</scope>
    <source>
        <strain evidence="2 3">LUR13</strain>
    </source>
</reference>
<keyword evidence="1" id="KW-0812">Transmembrane</keyword>
<keyword evidence="1" id="KW-1133">Transmembrane helix</keyword>
<sequence>MSETPNLEDLLAAIATLTEHNTALLERIEEKDQATKDRDAANAKLVNDLIAQLKDYQERENVIKSAIAIGAAKEVSKEVSAVLNHYHNQLTQGVAGHVAKANHHLVQTVNLATTSINDLSILSTRMNKTFDANFKSLSFFATEFQDQNRQLANDAKNTLTNVRTEAKEGAKQYTKALSDEFARSLSWKASALVGGICACIFALTLLSVLLLVPSKTEIAQRKADYQRLEKAVVVNNVVKGQDGYYARIKPKSCFIGTDRYQYCKFR</sequence>
<dbReference type="RefSeq" id="WP_192529721.1">
    <property type="nucleotide sequence ID" value="NZ_JAVAJI010000038.1"/>
</dbReference>
<comment type="caution">
    <text evidence="2">The sequence shown here is derived from an EMBL/GenBank/DDBJ whole genome shotgun (WGS) entry which is preliminary data.</text>
</comment>
<proteinExistence type="predicted"/>
<evidence type="ECO:0000313" key="3">
    <source>
        <dbReference type="Proteomes" id="UP001228171"/>
    </source>
</evidence>
<name>A0ABT9HK05_9GAMM</name>
<dbReference type="Proteomes" id="UP001228171">
    <property type="component" value="Unassembled WGS sequence"/>
</dbReference>
<dbReference type="EMBL" id="JAVAJI010000038">
    <property type="protein sequence ID" value="MDP4546113.1"/>
    <property type="molecule type" value="Genomic_DNA"/>
</dbReference>
<evidence type="ECO:0000256" key="1">
    <source>
        <dbReference type="SAM" id="Phobius"/>
    </source>
</evidence>
<keyword evidence="1" id="KW-0472">Membrane</keyword>
<gene>
    <name evidence="2" type="ORF">Q8P09_13620</name>
</gene>
<keyword evidence="3" id="KW-1185">Reference proteome</keyword>
<evidence type="ECO:0000313" key="2">
    <source>
        <dbReference type="EMBL" id="MDP4546113.1"/>
    </source>
</evidence>